<keyword evidence="4" id="KW-0732">Signal</keyword>
<dbReference type="PANTHER" id="PTHR43649">
    <property type="entry name" value="ARABINOSE-BINDING PROTEIN-RELATED"/>
    <property type="match status" value="1"/>
</dbReference>
<protein>
    <submittedName>
        <fullName evidence="5">Carbohydrate ABC transporter substrate-binding protein, CUT1 family</fullName>
    </submittedName>
</protein>
<proteinExistence type="inferred from homology"/>
<accession>A0A1N6U3H2</accession>
<dbReference type="InterPro" id="IPR006059">
    <property type="entry name" value="SBP"/>
</dbReference>
<gene>
    <name evidence="5" type="ORF">SAMN05920897_11191</name>
</gene>
<comment type="subcellular location">
    <subcellularLocation>
        <location evidence="1">Periplasm</location>
    </subcellularLocation>
</comment>
<evidence type="ECO:0000256" key="2">
    <source>
        <dbReference type="ARBA" id="ARBA00008520"/>
    </source>
</evidence>
<dbReference type="SUPFAM" id="SSF53850">
    <property type="entry name" value="Periplasmic binding protein-like II"/>
    <property type="match status" value="1"/>
</dbReference>
<dbReference type="GO" id="GO:0042597">
    <property type="term" value="C:periplasmic space"/>
    <property type="evidence" value="ECO:0007669"/>
    <property type="project" value="UniProtKB-SubCell"/>
</dbReference>
<evidence type="ECO:0000256" key="1">
    <source>
        <dbReference type="ARBA" id="ARBA00004418"/>
    </source>
</evidence>
<keyword evidence="3" id="KW-0813">Transport</keyword>
<dbReference type="InterPro" id="IPR050490">
    <property type="entry name" value="Bact_solute-bd_prot1"/>
</dbReference>
<sequence length="461" mass="52430">MYAKRQETRLLAVAGVVAFLLIPTVLFAGGSSEKGTDQITIRIGEHPGPHVAPMEDYFIPLYEEKTGIRIEMEVLPPDQVWQRFQMDAPDGEWDIGYHSPGWFGYFYEHVADLAPHMARHGFDPYKHYPEAVIQSHMVNEMLRPGEIIALARNPQSPIMAYRTDWFEHPQEREAFRQKYGRDLEPPATWEELYQVASFFTRPAGETVAGTTLRNDLYGYSASISEPGGMARAFLAIVKSLGLDGFDDQFRTDLDDPILLEGVEYWTRLVGETFPEDALAWNFLEHLDFFASGRLAMAELWPEGVMTAESGASEGNVGYAVLPQWPGNRKNLSVGRSFLGGGGVLVFDTPNQDHAYDFLHWLLVENAVEFTRMTAMFALNEQFENPEILESRPFYAEFLPVFQEQMKHAFPRQPIAEWGEVMYTPVGQFAADVFFGVESPQAAQQRLIQNMNNVFRREGYLK</sequence>
<dbReference type="Gene3D" id="3.40.190.10">
    <property type="entry name" value="Periplasmic binding protein-like II"/>
    <property type="match status" value="2"/>
</dbReference>
<dbReference type="Pfam" id="PF01547">
    <property type="entry name" value="SBP_bac_1"/>
    <property type="match status" value="1"/>
</dbReference>
<dbReference type="EMBL" id="FTMS01000011">
    <property type="protein sequence ID" value="SIQ60144.1"/>
    <property type="molecule type" value="Genomic_DNA"/>
</dbReference>
<organism evidence="5 6">
    <name type="scientific">Alkalispirochaeta americana</name>
    <dbReference type="NCBI Taxonomy" id="159291"/>
    <lineage>
        <taxon>Bacteria</taxon>
        <taxon>Pseudomonadati</taxon>
        <taxon>Spirochaetota</taxon>
        <taxon>Spirochaetia</taxon>
        <taxon>Spirochaetales</taxon>
        <taxon>Spirochaetaceae</taxon>
        <taxon>Alkalispirochaeta</taxon>
    </lineage>
</organism>
<dbReference type="AlphaFoldDB" id="A0A1N6U3H2"/>
<name>A0A1N6U3H2_9SPIO</name>
<dbReference type="STRING" id="159291.SAMN05920897_11191"/>
<dbReference type="PANTHER" id="PTHR43649:SF34">
    <property type="entry name" value="ABC TRANSPORTER PERIPLASMIC-BINDING PROTEIN YCJN-RELATED"/>
    <property type="match status" value="1"/>
</dbReference>
<evidence type="ECO:0000256" key="3">
    <source>
        <dbReference type="ARBA" id="ARBA00022448"/>
    </source>
</evidence>
<comment type="similarity">
    <text evidence="2">Belongs to the bacterial solute-binding protein 1 family.</text>
</comment>
<reference evidence="5 6" key="1">
    <citation type="submission" date="2017-01" db="EMBL/GenBank/DDBJ databases">
        <authorList>
            <person name="Mah S.A."/>
            <person name="Swanson W.J."/>
            <person name="Moy G.W."/>
            <person name="Vacquier V.D."/>
        </authorList>
    </citation>
    <scope>NUCLEOTIDE SEQUENCE [LARGE SCALE GENOMIC DNA]</scope>
    <source>
        <strain evidence="5 6">ASpG1</strain>
    </source>
</reference>
<keyword evidence="6" id="KW-1185">Reference proteome</keyword>
<evidence type="ECO:0000313" key="5">
    <source>
        <dbReference type="EMBL" id="SIQ60144.1"/>
    </source>
</evidence>
<evidence type="ECO:0000256" key="4">
    <source>
        <dbReference type="ARBA" id="ARBA00022729"/>
    </source>
</evidence>
<dbReference type="Proteomes" id="UP000186400">
    <property type="component" value="Unassembled WGS sequence"/>
</dbReference>
<evidence type="ECO:0000313" key="6">
    <source>
        <dbReference type="Proteomes" id="UP000186400"/>
    </source>
</evidence>